<dbReference type="PROSITE" id="PS50863">
    <property type="entry name" value="B3"/>
    <property type="match status" value="1"/>
</dbReference>
<keyword evidence="7" id="KW-0472">Membrane</keyword>
<dbReference type="InterPro" id="IPR015300">
    <property type="entry name" value="DNA-bd_pseudobarrel_sf"/>
</dbReference>
<sequence>MESEKLKLETQMDSLPMIKQRSPTKGKVVRRRKRSNLKSSAKKVTSDDGGKYGSCKKKRTRIEDLYDNDEAKFSVMERTEEVLANIADGFPGFVKCMLPSNVTHGFWLIFPKKFCNLHLPMQDTTVILVDEWGKEYEANYLVDRHGLSGGWRGFSLAQRLVKGDRLVFYLIKPCTFKIRISGLGKKKRRLWSLICEILLKRVFKKTIQPYHTLTLALYKIFLKETVAVGALKFWKVLESPTIKSMSQAAFGIQFINIGIIFWLFWAAIQPWFKHKKGRRGREAGIGRLVSKG</sequence>
<dbReference type="PANTHER" id="PTHR31391">
    <property type="entry name" value="B3 DOMAIN-CONTAINING PROTEIN OS11G0197600-RELATED"/>
    <property type="match status" value="1"/>
</dbReference>
<evidence type="ECO:0000256" key="2">
    <source>
        <dbReference type="ARBA" id="ARBA00023015"/>
    </source>
</evidence>
<reference evidence="9" key="1">
    <citation type="submission" date="2020-08" db="EMBL/GenBank/DDBJ databases">
        <title>Plant Genome Project.</title>
        <authorList>
            <person name="Zhang R.-G."/>
        </authorList>
    </citation>
    <scope>NUCLEOTIDE SEQUENCE</scope>
    <source>
        <strain evidence="9">WSP0</strain>
        <tissue evidence="9">Leaf</tissue>
    </source>
</reference>
<evidence type="ECO:0000313" key="9">
    <source>
        <dbReference type="EMBL" id="KAG5548130.1"/>
    </source>
</evidence>
<proteinExistence type="predicted"/>
<evidence type="ECO:0000256" key="1">
    <source>
        <dbReference type="ARBA" id="ARBA00004123"/>
    </source>
</evidence>
<evidence type="ECO:0000259" key="8">
    <source>
        <dbReference type="PROSITE" id="PS50863"/>
    </source>
</evidence>
<dbReference type="CDD" id="cd10017">
    <property type="entry name" value="B3_DNA"/>
    <property type="match status" value="1"/>
</dbReference>
<dbReference type="SUPFAM" id="SSF101936">
    <property type="entry name" value="DNA-binding pseudobarrel domain"/>
    <property type="match status" value="1"/>
</dbReference>
<keyword evidence="7" id="KW-0812">Transmembrane</keyword>
<organism evidence="9 10">
    <name type="scientific">Rhododendron griersonianum</name>
    <dbReference type="NCBI Taxonomy" id="479676"/>
    <lineage>
        <taxon>Eukaryota</taxon>
        <taxon>Viridiplantae</taxon>
        <taxon>Streptophyta</taxon>
        <taxon>Embryophyta</taxon>
        <taxon>Tracheophyta</taxon>
        <taxon>Spermatophyta</taxon>
        <taxon>Magnoliopsida</taxon>
        <taxon>eudicotyledons</taxon>
        <taxon>Gunneridae</taxon>
        <taxon>Pentapetalae</taxon>
        <taxon>asterids</taxon>
        <taxon>Ericales</taxon>
        <taxon>Ericaceae</taxon>
        <taxon>Ericoideae</taxon>
        <taxon>Rhodoreae</taxon>
        <taxon>Rhododendron</taxon>
    </lineage>
</organism>
<evidence type="ECO:0000256" key="4">
    <source>
        <dbReference type="ARBA" id="ARBA00023163"/>
    </source>
</evidence>
<feature type="compositionally biased region" description="Basic residues" evidence="6">
    <location>
        <begin position="22"/>
        <end position="36"/>
    </location>
</feature>
<keyword evidence="7" id="KW-1133">Transmembrane helix</keyword>
<keyword evidence="2" id="KW-0805">Transcription regulation</keyword>
<name>A0AAV6K6R1_9ERIC</name>
<keyword evidence="3" id="KW-0238">DNA-binding</keyword>
<dbReference type="Pfam" id="PF02362">
    <property type="entry name" value="B3"/>
    <property type="match status" value="1"/>
</dbReference>
<evidence type="ECO:0000313" key="10">
    <source>
        <dbReference type="Proteomes" id="UP000823749"/>
    </source>
</evidence>
<dbReference type="InterPro" id="IPR003340">
    <property type="entry name" value="B3_DNA-bd"/>
</dbReference>
<feature type="region of interest" description="Disordered" evidence="6">
    <location>
        <begin position="1"/>
        <end position="53"/>
    </location>
</feature>
<dbReference type="InterPro" id="IPR044837">
    <property type="entry name" value="REM16-like"/>
</dbReference>
<dbReference type="AlphaFoldDB" id="A0AAV6K6R1"/>
<keyword evidence="5" id="KW-0539">Nucleus</keyword>
<dbReference type="EMBL" id="JACTNZ010000005">
    <property type="protein sequence ID" value="KAG5548130.1"/>
    <property type="molecule type" value="Genomic_DNA"/>
</dbReference>
<evidence type="ECO:0000256" key="6">
    <source>
        <dbReference type="SAM" id="MobiDB-lite"/>
    </source>
</evidence>
<dbReference type="Proteomes" id="UP000823749">
    <property type="component" value="Chromosome 5"/>
</dbReference>
<evidence type="ECO:0000256" key="7">
    <source>
        <dbReference type="SAM" id="Phobius"/>
    </source>
</evidence>
<feature type="compositionally biased region" description="Basic and acidic residues" evidence="6">
    <location>
        <begin position="1"/>
        <end position="10"/>
    </location>
</feature>
<dbReference type="SMART" id="SM01019">
    <property type="entry name" value="B3"/>
    <property type="match status" value="1"/>
</dbReference>
<gene>
    <name evidence="9" type="ORF">RHGRI_013731</name>
</gene>
<dbReference type="PANTHER" id="PTHR31391:SF67">
    <property type="entry name" value="TF-B3 DOMAIN-CONTAINING PROTEIN"/>
    <property type="match status" value="1"/>
</dbReference>
<comment type="subcellular location">
    <subcellularLocation>
        <location evidence="1">Nucleus</location>
    </subcellularLocation>
</comment>
<evidence type="ECO:0000256" key="3">
    <source>
        <dbReference type="ARBA" id="ARBA00023125"/>
    </source>
</evidence>
<evidence type="ECO:0000256" key="5">
    <source>
        <dbReference type="ARBA" id="ARBA00023242"/>
    </source>
</evidence>
<keyword evidence="10" id="KW-1185">Reference proteome</keyword>
<feature type="domain" description="TF-B3" evidence="8">
    <location>
        <begin position="93"/>
        <end position="184"/>
    </location>
</feature>
<comment type="caution">
    <text evidence="9">The sequence shown here is derived from an EMBL/GenBank/DDBJ whole genome shotgun (WGS) entry which is preliminary data.</text>
</comment>
<dbReference type="Gene3D" id="2.40.330.10">
    <property type="entry name" value="DNA-binding pseudobarrel domain"/>
    <property type="match status" value="1"/>
</dbReference>
<keyword evidence="4" id="KW-0804">Transcription</keyword>
<feature type="transmembrane region" description="Helical" evidence="7">
    <location>
        <begin position="250"/>
        <end position="272"/>
    </location>
</feature>
<accession>A0AAV6K6R1</accession>
<dbReference type="GO" id="GO:0003677">
    <property type="term" value="F:DNA binding"/>
    <property type="evidence" value="ECO:0007669"/>
    <property type="project" value="UniProtKB-KW"/>
</dbReference>
<protein>
    <recommendedName>
        <fullName evidence="8">TF-B3 domain-containing protein</fullName>
    </recommendedName>
</protein>
<dbReference type="GO" id="GO:0005634">
    <property type="term" value="C:nucleus"/>
    <property type="evidence" value="ECO:0007669"/>
    <property type="project" value="UniProtKB-SubCell"/>
</dbReference>